<dbReference type="Proteomes" id="UP000319143">
    <property type="component" value="Unassembled WGS sequence"/>
</dbReference>
<dbReference type="InterPro" id="IPR005532">
    <property type="entry name" value="SUMF_dom"/>
</dbReference>
<evidence type="ECO:0000313" key="11">
    <source>
        <dbReference type="EMBL" id="TWU28886.1"/>
    </source>
</evidence>
<evidence type="ECO:0000259" key="10">
    <source>
        <dbReference type="PROSITE" id="PS51820"/>
    </source>
</evidence>
<dbReference type="Pfam" id="PF07691">
    <property type="entry name" value="PA14"/>
    <property type="match status" value="1"/>
</dbReference>
<dbReference type="SMART" id="SM00758">
    <property type="entry name" value="PA14"/>
    <property type="match status" value="1"/>
</dbReference>
<dbReference type="GO" id="GO:0004674">
    <property type="term" value="F:protein serine/threonine kinase activity"/>
    <property type="evidence" value="ECO:0007669"/>
    <property type="project" value="UniProtKB-KW"/>
</dbReference>
<dbReference type="PROSITE" id="PS50011">
    <property type="entry name" value="PROTEIN_KINASE_DOM"/>
    <property type="match status" value="1"/>
</dbReference>
<dbReference type="CDD" id="cd14014">
    <property type="entry name" value="STKc_PknB_like"/>
    <property type="match status" value="1"/>
</dbReference>
<dbReference type="InterPro" id="IPR042095">
    <property type="entry name" value="SUMF_sf"/>
</dbReference>
<feature type="domain" description="Protein kinase" evidence="9">
    <location>
        <begin position="27"/>
        <end position="287"/>
    </location>
</feature>
<feature type="region of interest" description="Disordered" evidence="8">
    <location>
        <begin position="1"/>
        <end position="22"/>
    </location>
</feature>
<dbReference type="SUPFAM" id="SSF56436">
    <property type="entry name" value="C-type lectin-like"/>
    <property type="match status" value="1"/>
</dbReference>
<dbReference type="Gene3D" id="3.30.200.20">
    <property type="entry name" value="Phosphorylase Kinase, domain 1"/>
    <property type="match status" value="1"/>
</dbReference>
<dbReference type="InterPro" id="IPR049052">
    <property type="entry name" value="nSTAND1"/>
</dbReference>
<name>A0A5C6D121_9BACT</name>
<reference evidence="11 12" key="1">
    <citation type="submission" date="2019-02" db="EMBL/GenBank/DDBJ databases">
        <title>Deep-cultivation of Planctomycetes and their phenomic and genomic characterization uncovers novel biology.</title>
        <authorList>
            <person name="Wiegand S."/>
            <person name="Jogler M."/>
            <person name="Boedeker C."/>
            <person name="Pinto D."/>
            <person name="Vollmers J."/>
            <person name="Rivas-Marin E."/>
            <person name="Kohn T."/>
            <person name="Peeters S.H."/>
            <person name="Heuer A."/>
            <person name="Rast P."/>
            <person name="Oberbeckmann S."/>
            <person name="Bunk B."/>
            <person name="Jeske O."/>
            <person name="Meyerdierks A."/>
            <person name="Storesund J.E."/>
            <person name="Kallscheuer N."/>
            <person name="Luecker S."/>
            <person name="Lage O.M."/>
            <person name="Pohl T."/>
            <person name="Merkel B.J."/>
            <person name="Hornburger P."/>
            <person name="Mueller R.-W."/>
            <person name="Bruemmer F."/>
            <person name="Labrenz M."/>
            <person name="Spormann A.M."/>
            <person name="Op Den Camp H."/>
            <person name="Overmann J."/>
            <person name="Amann R."/>
            <person name="Jetten M.S.M."/>
            <person name="Mascher T."/>
            <person name="Medema M.H."/>
            <person name="Devos D.P."/>
            <person name="Kaster A.-K."/>
            <person name="Ovreas L."/>
            <person name="Rohde M."/>
            <person name="Galperin M.Y."/>
            <person name="Jogler C."/>
        </authorList>
    </citation>
    <scope>NUCLEOTIDE SEQUENCE [LARGE SCALE GENOMIC DNA]</scope>
    <source>
        <strain evidence="11 12">Poly41</strain>
    </source>
</reference>
<dbReference type="Pfam" id="PF03781">
    <property type="entry name" value="FGE-sulfatase"/>
    <property type="match status" value="1"/>
</dbReference>
<feature type="domain" description="PA14" evidence="10">
    <location>
        <begin position="1084"/>
        <end position="1236"/>
    </location>
</feature>
<proteinExistence type="predicted"/>
<comment type="caution">
    <text evidence="11">The sequence shown here is derived from an EMBL/GenBank/DDBJ whole genome shotgun (WGS) entry which is preliminary data.</text>
</comment>
<dbReference type="Pfam" id="PF20703">
    <property type="entry name" value="nSTAND1"/>
    <property type="match status" value="1"/>
</dbReference>
<evidence type="ECO:0000256" key="7">
    <source>
        <dbReference type="PROSITE-ProRule" id="PRU10141"/>
    </source>
</evidence>
<evidence type="ECO:0000256" key="1">
    <source>
        <dbReference type="ARBA" id="ARBA00012513"/>
    </source>
</evidence>
<dbReference type="SUPFAM" id="SSF56112">
    <property type="entry name" value="Protein kinase-like (PK-like)"/>
    <property type="match status" value="1"/>
</dbReference>
<evidence type="ECO:0000256" key="2">
    <source>
        <dbReference type="ARBA" id="ARBA00022527"/>
    </source>
</evidence>
<dbReference type="EC" id="2.7.11.1" evidence="1"/>
<sequence>MTQDNQGNPLSPDEAAPAEHPQRIGRYRIEKVLGKGGFGLVYLAHDEQLDRLVAIKVPHSKLISKPEDGEAYLTEARTVANLDHPGIVPVHDVGSTEDCPCYVVSKYIEGTDLSAKLKKIRLKYRDAAELVATVAEALHYAHKQGLVHRDVKPGNILIGKDGQPYVVDFGLALREENIGKGPRYAGTPSYMSPEQARGEGHRVDGRSDIFSLGVVFYELLAGRQPFRGDTQAELLEQVTSYEAKPLRQYDEKLPKELERICHKAMAKRASERYSSAHDLAEDLRLFLSEQTVIQSGTSPGVVTSVASSTQGSTQASTSLGSIAVSSTSMSLGSSDSQPIKIVPKGLRSFEAHDADFFLELLPGPRDRDGLPDSLRFWKTRIEETDPDNTFSVGLIYGPSGCGKSSLVKAGLLPRLSEEVIPVYIEATPEETESRLLHGLRKRCPALEDKLSLKDTLAALRRGQGIPVGKKVLIVLDQFEQWLHAKKEEENTDMVQALRQCDGGRVQCIVMVRDDFWLAVSRFLRELEIRLIEGQNSAMTDLFDLDHARKVLAAFGRAFGKLPEVIKETSKDQKDFLKQSVAGLAEEGKVICVRLALFAEMMKGKAWTAAALKEVGGTKGVGVTFLEETFSASTSPPEHRYHQKAARSVLRDLLPDSGTDIKGYMRSHAGLLEASGYGNRPKDFDDLIRILDSEIRLITPTDPEGKDVDDDSVTQTQAGQKYFQLTHDYLVHSLRDWLTRKQKETRKGRAELKLFDTSVTWNAMPENRFLPSWWEHLTIRLLTDKKKWTEPQRKMMGKAGRVHGVRSALVLVALAAVSLGGITIRSSIEKNRQELVAQKQEEQNDAEATRLVEGLLQADTSQVKTIIGNLSDYREYANDDLSKAFTESPDYSNAKIHAALAMLPDNKSVLPFLKERLLIVSPAQFAAVRDLLADQRADLIADYWQIAKDSGQAPARRFQVACALASYDPDNEHWQDKQFSQFVAGYLVSVLPSELLPWRNALRPVKDDLTAPLAAIYRDANKGEQVRGFATDTLADYLSDDAEVLFDLLADANESQFGPMFGKLTTHRERAITLGNAEVSKTLLPPTMDWTVRFYERDITEPPQPPADWEVVLESPVLDELRTAQLDLRERKESPTPPTDKVPSEFFATVATTEMTLDDAEYSLSITFDDGVRVWLDDKQVFENWAVNGATTKTVTIQGQSGQHTLKVEHFQMGGGYALAVGIQLPEDAKETLAMRQANAAVMLLRMDAAENVWPLLKHSPDPRVRSYIIHWLSPRGGDPPTIIARYDNETDVTIKRALLLCLGEFELPDSEQQPLIETLLTVYRSDPDAGLHAAAEWLLRKWRQADEIAAIDKELQQNEEQLTAAKDNKRKWYLNTQGQTFVILDADEFQMGSPESEAGHFPSEILHRRKIGRRIAISAKEVTREQWRVFAKSQVENVWPADLEGLKSAIRTDDSPMMAMTWYEAAWYCNWLSEQEGIPMEQWCYEPNDKGEYGPGMKAKEKFWELTGYRLPTEAEWEFACRAGASTSCYYGVTETLLTNYAWYLANGDSHSWPVASLKPNDFGLFDMQGNAFEWVYDANGSYPQPSEEVAIDAPSVEGVEDAISRLLRGGSFTIRSSVVRSANRAFNQPTYRNDYGFRPSRTYHLFP</sequence>
<dbReference type="InterPro" id="IPR037524">
    <property type="entry name" value="PA14/GLEYA"/>
</dbReference>
<gene>
    <name evidence="11" type="primary">pknB_39</name>
    <name evidence="11" type="ORF">Poly41_68370</name>
</gene>
<dbReference type="EMBL" id="SJPV01000027">
    <property type="protein sequence ID" value="TWU28886.1"/>
    <property type="molecule type" value="Genomic_DNA"/>
</dbReference>
<protein>
    <recommendedName>
        <fullName evidence="1">non-specific serine/threonine protein kinase</fullName>
        <ecNumber evidence="1">2.7.11.1</ecNumber>
    </recommendedName>
</protein>
<dbReference type="InterPro" id="IPR011009">
    <property type="entry name" value="Kinase-like_dom_sf"/>
</dbReference>
<dbReference type="PANTHER" id="PTHR43289">
    <property type="entry name" value="MITOGEN-ACTIVATED PROTEIN KINASE KINASE KINASE 20-RELATED"/>
    <property type="match status" value="1"/>
</dbReference>
<dbReference type="InterPro" id="IPR016187">
    <property type="entry name" value="CTDL_fold"/>
</dbReference>
<dbReference type="FunFam" id="1.10.510.10:FF:000021">
    <property type="entry name" value="Serine/threonine protein kinase"/>
    <property type="match status" value="1"/>
</dbReference>
<evidence type="ECO:0000256" key="4">
    <source>
        <dbReference type="ARBA" id="ARBA00022741"/>
    </source>
</evidence>
<dbReference type="Pfam" id="PF00069">
    <property type="entry name" value="Pkinase"/>
    <property type="match status" value="1"/>
</dbReference>
<dbReference type="PANTHER" id="PTHR43289:SF34">
    <property type="entry name" value="SERINE_THREONINE-PROTEIN KINASE YBDM-RELATED"/>
    <property type="match status" value="1"/>
</dbReference>
<dbReference type="SMART" id="SM00220">
    <property type="entry name" value="S_TKc"/>
    <property type="match status" value="1"/>
</dbReference>
<accession>A0A5C6D121</accession>
<dbReference type="InterPro" id="IPR008271">
    <property type="entry name" value="Ser/Thr_kinase_AS"/>
</dbReference>
<dbReference type="PROSITE" id="PS00108">
    <property type="entry name" value="PROTEIN_KINASE_ST"/>
    <property type="match status" value="1"/>
</dbReference>
<keyword evidence="2" id="KW-0723">Serine/threonine-protein kinase</keyword>
<dbReference type="InterPro" id="IPR017441">
    <property type="entry name" value="Protein_kinase_ATP_BS"/>
</dbReference>
<dbReference type="PROSITE" id="PS51820">
    <property type="entry name" value="PA14"/>
    <property type="match status" value="1"/>
</dbReference>
<dbReference type="Gene3D" id="3.90.1580.10">
    <property type="entry name" value="paralog of FGE (formylglycine-generating enzyme)"/>
    <property type="match status" value="1"/>
</dbReference>
<dbReference type="Gene3D" id="3.40.50.300">
    <property type="entry name" value="P-loop containing nucleotide triphosphate hydrolases"/>
    <property type="match status" value="1"/>
</dbReference>
<evidence type="ECO:0000313" key="12">
    <source>
        <dbReference type="Proteomes" id="UP000319143"/>
    </source>
</evidence>
<evidence type="ECO:0000259" key="9">
    <source>
        <dbReference type="PROSITE" id="PS50011"/>
    </source>
</evidence>
<organism evidence="11 12">
    <name type="scientific">Novipirellula artificiosorum</name>
    <dbReference type="NCBI Taxonomy" id="2528016"/>
    <lineage>
        <taxon>Bacteria</taxon>
        <taxon>Pseudomonadati</taxon>
        <taxon>Planctomycetota</taxon>
        <taxon>Planctomycetia</taxon>
        <taxon>Pirellulales</taxon>
        <taxon>Pirellulaceae</taxon>
        <taxon>Novipirellula</taxon>
    </lineage>
</organism>
<keyword evidence="3 11" id="KW-0808">Transferase</keyword>
<evidence type="ECO:0000256" key="5">
    <source>
        <dbReference type="ARBA" id="ARBA00022777"/>
    </source>
</evidence>
<evidence type="ECO:0000256" key="8">
    <source>
        <dbReference type="SAM" id="MobiDB-lite"/>
    </source>
</evidence>
<evidence type="ECO:0000256" key="6">
    <source>
        <dbReference type="ARBA" id="ARBA00022840"/>
    </source>
</evidence>
<dbReference type="InterPro" id="IPR027417">
    <property type="entry name" value="P-loop_NTPase"/>
</dbReference>
<dbReference type="InterPro" id="IPR011658">
    <property type="entry name" value="PA14_dom"/>
</dbReference>
<keyword evidence="4 7" id="KW-0547">Nucleotide-binding</keyword>
<dbReference type="Gene3D" id="1.10.510.10">
    <property type="entry name" value="Transferase(Phosphotransferase) domain 1"/>
    <property type="match status" value="1"/>
</dbReference>
<keyword evidence="5 11" id="KW-0418">Kinase</keyword>
<keyword evidence="12" id="KW-1185">Reference proteome</keyword>
<dbReference type="InterPro" id="IPR000719">
    <property type="entry name" value="Prot_kinase_dom"/>
</dbReference>
<dbReference type="GO" id="GO:0005524">
    <property type="term" value="F:ATP binding"/>
    <property type="evidence" value="ECO:0007669"/>
    <property type="project" value="UniProtKB-UniRule"/>
</dbReference>
<evidence type="ECO:0000256" key="3">
    <source>
        <dbReference type="ARBA" id="ARBA00022679"/>
    </source>
</evidence>
<feature type="binding site" evidence="7">
    <location>
        <position position="56"/>
    </location>
    <ligand>
        <name>ATP</name>
        <dbReference type="ChEBI" id="CHEBI:30616"/>
    </ligand>
</feature>
<keyword evidence="6 7" id="KW-0067">ATP-binding</keyword>
<dbReference type="PROSITE" id="PS00107">
    <property type="entry name" value="PROTEIN_KINASE_ATP"/>
    <property type="match status" value="1"/>
</dbReference>
<dbReference type="SUPFAM" id="SSF52540">
    <property type="entry name" value="P-loop containing nucleoside triphosphate hydrolases"/>
    <property type="match status" value="1"/>
</dbReference>